<feature type="domain" description="RRM" evidence="2">
    <location>
        <begin position="242"/>
        <end position="327"/>
    </location>
</feature>
<dbReference type="InterPro" id="IPR035979">
    <property type="entry name" value="RBD_domain_sf"/>
</dbReference>
<organism evidence="3">
    <name type="scientific">Zooxanthella nutricula</name>
    <dbReference type="NCBI Taxonomy" id="1333877"/>
    <lineage>
        <taxon>Eukaryota</taxon>
        <taxon>Sar</taxon>
        <taxon>Alveolata</taxon>
        <taxon>Dinophyceae</taxon>
        <taxon>Peridiniales</taxon>
        <taxon>Peridiniales incertae sedis</taxon>
        <taxon>Zooxanthella</taxon>
    </lineage>
</organism>
<keyword evidence="1" id="KW-0694">RNA-binding</keyword>
<dbReference type="Gene3D" id="3.30.70.330">
    <property type="match status" value="1"/>
</dbReference>
<gene>
    <name evidence="3" type="ORF">BRAN1462_LOCUS6946</name>
</gene>
<dbReference type="SUPFAM" id="SSF54928">
    <property type="entry name" value="RNA-binding domain, RBD"/>
    <property type="match status" value="1"/>
</dbReference>
<dbReference type="GO" id="GO:0003723">
    <property type="term" value="F:RNA binding"/>
    <property type="evidence" value="ECO:0007669"/>
    <property type="project" value="UniProtKB-UniRule"/>
</dbReference>
<accession>A0A7S2I8C5</accession>
<dbReference type="InterPro" id="IPR000504">
    <property type="entry name" value="RRM_dom"/>
</dbReference>
<evidence type="ECO:0000256" key="1">
    <source>
        <dbReference type="PROSITE-ProRule" id="PRU00176"/>
    </source>
</evidence>
<dbReference type="Pfam" id="PF04059">
    <property type="entry name" value="RRM_2"/>
    <property type="match status" value="1"/>
</dbReference>
<dbReference type="InterPro" id="IPR007201">
    <property type="entry name" value="Mei2-like_Rrm_C"/>
</dbReference>
<name>A0A7S2I8C5_9DINO</name>
<evidence type="ECO:0000313" key="3">
    <source>
        <dbReference type="EMBL" id="CAD9511222.1"/>
    </source>
</evidence>
<reference evidence="3" key="1">
    <citation type="submission" date="2021-01" db="EMBL/GenBank/DDBJ databases">
        <authorList>
            <person name="Corre E."/>
            <person name="Pelletier E."/>
            <person name="Niang G."/>
            <person name="Scheremetjew M."/>
            <person name="Finn R."/>
            <person name="Kale V."/>
            <person name="Holt S."/>
            <person name="Cochrane G."/>
            <person name="Meng A."/>
            <person name="Brown T."/>
            <person name="Cohen L."/>
        </authorList>
    </citation>
    <scope>NUCLEOTIDE SEQUENCE</scope>
    <source>
        <strain evidence="3">RCC3387</strain>
    </source>
</reference>
<dbReference type="PROSITE" id="PS50102">
    <property type="entry name" value="RRM"/>
    <property type="match status" value="1"/>
</dbReference>
<protein>
    <recommendedName>
        <fullName evidence="2">RRM domain-containing protein</fullName>
    </recommendedName>
</protein>
<proteinExistence type="predicted"/>
<dbReference type="AlphaFoldDB" id="A0A7S2I8C5"/>
<dbReference type="InterPro" id="IPR012677">
    <property type="entry name" value="Nucleotide-bd_a/b_plait_sf"/>
</dbReference>
<dbReference type="EMBL" id="HBGW01010990">
    <property type="protein sequence ID" value="CAD9511222.1"/>
    <property type="molecule type" value="Transcribed_RNA"/>
</dbReference>
<evidence type="ECO:0000259" key="2">
    <source>
        <dbReference type="PROSITE" id="PS50102"/>
    </source>
</evidence>
<sequence length="394" mass="42477">MASAVDMEPVDMEPPPAMVKARAMTWPLKLRLRTRSQLCECRTCQPLADGRLSSSGTVRPARCERTEASFDAADDTCQLGNLDIVSASTAVSPDSTTDRGGLPQHVAVDESYWSPESAPCDVPAWSEEEMAAMWEAHDPSMWGGFIEEEHFLPPGLLSPSGSGAAGSPPLGAASSPLFGPLAGPQLPPGLSQVWGASFAECMQFDQLAQCAYGGTGCLEPGPIGAAAAEMCDGMDEEDVPRTTVMIRNLPSCYTRQCLLTLLDTEGFAGRYDFVYLPIDFASAVNLGYAFIDLTTPDDAQKFMDHFTGFCNWAVGSDKVCQVSWSSPNQGLEQHVERYRSSPVMHSSIPEDWKPLIFLNGVRVPFPPPTKHIKAPKVRGRPDTLAASVTAQAQQ</sequence>